<dbReference type="STRING" id="880072.Desac_0938"/>
<feature type="domain" description="ACT" evidence="6">
    <location>
        <begin position="327"/>
        <end position="402"/>
    </location>
</feature>
<evidence type="ECO:0000259" key="6">
    <source>
        <dbReference type="PROSITE" id="PS51671"/>
    </source>
</evidence>
<dbReference type="CDD" id="cd01562">
    <property type="entry name" value="Thr-dehyd"/>
    <property type="match status" value="1"/>
</dbReference>
<accession>F2NH37</accession>
<evidence type="ECO:0000256" key="4">
    <source>
        <dbReference type="ARBA" id="ARBA00023239"/>
    </source>
</evidence>
<dbReference type="CDD" id="cd04886">
    <property type="entry name" value="ACT_ThrD-II-like"/>
    <property type="match status" value="1"/>
</dbReference>
<dbReference type="GO" id="GO:0030170">
    <property type="term" value="F:pyridoxal phosphate binding"/>
    <property type="evidence" value="ECO:0007669"/>
    <property type="project" value="UniProtKB-ARBA"/>
</dbReference>
<dbReference type="PANTHER" id="PTHR48078:SF6">
    <property type="entry name" value="L-THREONINE DEHYDRATASE CATABOLIC TDCB"/>
    <property type="match status" value="1"/>
</dbReference>
<dbReference type="eggNOG" id="COG1171">
    <property type="taxonomic scope" value="Bacteria"/>
</dbReference>
<comment type="catalytic activity">
    <reaction evidence="5">
        <text>L-serine = pyruvate + NH4(+)</text>
        <dbReference type="Rhea" id="RHEA:19169"/>
        <dbReference type="ChEBI" id="CHEBI:15361"/>
        <dbReference type="ChEBI" id="CHEBI:28938"/>
        <dbReference type="ChEBI" id="CHEBI:33384"/>
        <dbReference type="EC" id="4.3.1.17"/>
    </reaction>
</comment>
<dbReference type="PROSITE" id="PS51671">
    <property type="entry name" value="ACT"/>
    <property type="match status" value="1"/>
</dbReference>
<dbReference type="NCBIfam" id="TIGR01127">
    <property type="entry name" value="ilvA_1Cterm"/>
    <property type="match status" value="1"/>
</dbReference>
<keyword evidence="3" id="KW-0663">Pyridoxal phosphate</keyword>
<organism evidence="7 8">
    <name type="scientific">Desulfobacca acetoxidans (strain ATCC 700848 / DSM 11109 / ASRB2)</name>
    <dbReference type="NCBI Taxonomy" id="880072"/>
    <lineage>
        <taxon>Bacteria</taxon>
        <taxon>Pseudomonadati</taxon>
        <taxon>Thermodesulfobacteriota</taxon>
        <taxon>Desulfobaccia</taxon>
        <taxon>Desulfobaccales</taxon>
        <taxon>Desulfobaccaceae</taxon>
        <taxon>Desulfobacca</taxon>
    </lineage>
</organism>
<sequence>MISLSDIQAAQERLSGLIIRTPLVFSQTLSRMYGVRVFLKLENLQTTGSFKLRGSLNKIKLLPNASRTTGVVAASAGNHAQGVAYAASLAGIPATVVMPQWASLSKQLATEGYGGLVLRHGQDLTEALAKAQELADTGLTFIHPYDDPQIIAGQGTLGLEIMADLPEVETILIPVGGGGLAAGVALALKSIKPSVRIIGVQARLTPSAQAARETGRPVPVPSSATLADGINVTCLGQQTFPILQEYLDDLVLVSESEIADAVLLLLEKKKILCEGAGAVPAAALTQVLKDRNLGRRLVLLISGGNIDIPLLERVVQRGLINSHRLLTVRVILPDSPGSLGRLTTLLGQAGANILHLDHDRLGLDLPLKDTRVYLALETKGPQHCQEIRETLADAGYLVDNRV</sequence>
<evidence type="ECO:0000256" key="2">
    <source>
        <dbReference type="ARBA" id="ARBA00010869"/>
    </source>
</evidence>
<dbReference type="Gene3D" id="3.40.50.1100">
    <property type="match status" value="2"/>
</dbReference>
<comment type="cofactor">
    <cofactor evidence="1">
        <name>pyridoxal 5'-phosphate</name>
        <dbReference type="ChEBI" id="CHEBI:597326"/>
    </cofactor>
</comment>
<evidence type="ECO:0000313" key="8">
    <source>
        <dbReference type="Proteomes" id="UP000000483"/>
    </source>
</evidence>
<dbReference type="GO" id="GO:0004794">
    <property type="term" value="F:threonine deaminase activity"/>
    <property type="evidence" value="ECO:0007669"/>
    <property type="project" value="InterPro"/>
</dbReference>
<dbReference type="FunFam" id="3.40.50.1100:FF:000007">
    <property type="entry name" value="L-threonine dehydratase catabolic TdcB"/>
    <property type="match status" value="1"/>
</dbReference>
<dbReference type="KEGG" id="dao:Desac_0938"/>
<reference evidence="8" key="2">
    <citation type="submission" date="2011-03" db="EMBL/GenBank/DDBJ databases">
        <title>The complete genome of Desulfobacca acetoxidans DSM 11109.</title>
        <authorList>
            <consortium name="US DOE Joint Genome Institute (JGI-PGF)"/>
            <person name="Lucas S."/>
            <person name="Copeland A."/>
            <person name="Lapidus A."/>
            <person name="Bruce D."/>
            <person name="Goodwin L."/>
            <person name="Pitluck S."/>
            <person name="Peters L."/>
            <person name="Kyrpides N."/>
            <person name="Mavromatis K."/>
            <person name="Ivanova N."/>
            <person name="Ovchinnikova G."/>
            <person name="Teshima H."/>
            <person name="Detter J.C."/>
            <person name="Han C."/>
            <person name="Land M."/>
            <person name="Hauser L."/>
            <person name="Markowitz V."/>
            <person name="Cheng J.-F."/>
            <person name="Hugenholtz P."/>
            <person name="Woyke T."/>
            <person name="Wu D."/>
            <person name="Spring S."/>
            <person name="Schueler E."/>
            <person name="Brambilla E."/>
            <person name="Klenk H.-P."/>
            <person name="Eisen J.A."/>
        </authorList>
    </citation>
    <scope>NUCLEOTIDE SEQUENCE [LARGE SCALE GENOMIC DNA]</scope>
    <source>
        <strain evidence="8">ATCC 700848 / DSM 11109 / ASRB2</strain>
    </source>
</reference>
<proteinExistence type="inferred from homology"/>
<dbReference type="FunFam" id="3.40.50.1100:FF:000005">
    <property type="entry name" value="Threonine dehydratase catabolic"/>
    <property type="match status" value="1"/>
</dbReference>
<dbReference type="InterPro" id="IPR002912">
    <property type="entry name" value="ACT_dom"/>
</dbReference>
<comment type="similarity">
    <text evidence="2">Belongs to the serine/threonine dehydratase family.</text>
</comment>
<name>F2NH37_DESAR</name>
<gene>
    <name evidence="7" type="ordered locus">Desac_0938</name>
</gene>
<evidence type="ECO:0000256" key="5">
    <source>
        <dbReference type="ARBA" id="ARBA00049406"/>
    </source>
</evidence>
<dbReference type="InterPro" id="IPR001926">
    <property type="entry name" value="TrpB-like_PALP"/>
</dbReference>
<evidence type="ECO:0000256" key="3">
    <source>
        <dbReference type="ARBA" id="ARBA00022898"/>
    </source>
</evidence>
<evidence type="ECO:0000256" key="1">
    <source>
        <dbReference type="ARBA" id="ARBA00001933"/>
    </source>
</evidence>
<dbReference type="PANTHER" id="PTHR48078">
    <property type="entry name" value="THREONINE DEHYDRATASE, MITOCHONDRIAL-RELATED"/>
    <property type="match status" value="1"/>
</dbReference>
<dbReference type="SUPFAM" id="SSF53686">
    <property type="entry name" value="Tryptophan synthase beta subunit-like PLP-dependent enzymes"/>
    <property type="match status" value="1"/>
</dbReference>
<dbReference type="SUPFAM" id="SSF55021">
    <property type="entry name" value="ACT-like"/>
    <property type="match status" value="1"/>
</dbReference>
<dbReference type="RefSeq" id="WP_013705921.1">
    <property type="nucleotide sequence ID" value="NC_015388.1"/>
</dbReference>
<dbReference type="Pfam" id="PF00291">
    <property type="entry name" value="PALP"/>
    <property type="match status" value="1"/>
</dbReference>
<dbReference type="InterPro" id="IPR036052">
    <property type="entry name" value="TrpB-like_PALP_sf"/>
</dbReference>
<dbReference type="GO" id="GO:0006565">
    <property type="term" value="P:L-serine catabolic process"/>
    <property type="evidence" value="ECO:0007669"/>
    <property type="project" value="TreeGrafter"/>
</dbReference>
<keyword evidence="8" id="KW-1185">Reference proteome</keyword>
<dbReference type="AlphaFoldDB" id="F2NH37"/>
<dbReference type="OrthoDB" id="9811476at2"/>
<protein>
    <submittedName>
        <fullName evidence="7">Threonine dehydratase</fullName>
    </submittedName>
</protein>
<evidence type="ECO:0000313" key="7">
    <source>
        <dbReference type="EMBL" id="AEB08808.1"/>
    </source>
</evidence>
<dbReference type="InterPro" id="IPR005789">
    <property type="entry name" value="Thr_deHydtase_catblc"/>
</dbReference>
<dbReference type="GO" id="GO:0006567">
    <property type="term" value="P:L-threonine catabolic process"/>
    <property type="evidence" value="ECO:0007669"/>
    <property type="project" value="InterPro"/>
</dbReference>
<keyword evidence="4" id="KW-0456">Lyase</keyword>
<dbReference type="HOGENOM" id="CLU_021152_4_1_7"/>
<dbReference type="GO" id="GO:0009097">
    <property type="term" value="P:isoleucine biosynthetic process"/>
    <property type="evidence" value="ECO:0007669"/>
    <property type="project" value="TreeGrafter"/>
</dbReference>
<dbReference type="InterPro" id="IPR050147">
    <property type="entry name" value="Ser/Thr_Dehydratase"/>
</dbReference>
<reference evidence="7 8" key="1">
    <citation type="journal article" date="2011" name="Stand. Genomic Sci.">
        <title>Complete genome sequence of the acetate-degrading sulfate reducer Desulfobacca acetoxidans type strain (ASRB2).</title>
        <authorList>
            <person name="Goker M."/>
            <person name="Teshima H."/>
            <person name="Lapidus A."/>
            <person name="Nolan M."/>
            <person name="Lucas S."/>
            <person name="Hammon N."/>
            <person name="Deshpande S."/>
            <person name="Cheng J.F."/>
            <person name="Tapia R."/>
            <person name="Han C."/>
            <person name="Goodwin L."/>
            <person name="Pitluck S."/>
            <person name="Huntemann M."/>
            <person name="Liolios K."/>
            <person name="Ivanova N."/>
            <person name="Pagani I."/>
            <person name="Mavromatis K."/>
            <person name="Ovchinikova G."/>
            <person name="Pati A."/>
            <person name="Chen A."/>
            <person name="Palaniappan K."/>
            <person name="Land M."/>
            <person name="Hauser L."/>
            <person name="Brambilla E.M."/>
            <person name="Rohde M."/>
            <person name="Spring S."/>
            <person name="Detter J.C."/>
            <person name="Woyke T."/>
            <person name="Bristow J."/>
            <person name="Eisen J.A."/>
            <person name="Markowitz V."/>
            <person name="Hugenholtz P."/>
            <person name="Kyrpides N.C."/>
            <person name="Klenk H.P."/>
        </authorList>
    </citation>
    <scope>NUCLEOTIDE SEQUENCE [LARGE SCALE GENOMIC DNA]</scope>
    <source>
        <strain evidence="8">ATCC 700848 / DSM 11109 / ASRB2</strain>
    </source>
</reference>
<dbReference type="EMBL" id="CP002629">
    <property type="protein sequence ID" value="AEB08808.1"/>
    <property type="molecule type" value="Genomic_DNA"/>
</dbReference>
<dbReference type="GO" id="GO:0003941">
    <property type="term" value="F:L-serine ammonia-lyase activity"/>
    <property type="evidence" value="ECO:0007669"/>
    <property type="project" value="UniProtKB-EC"/>
</dbReference>
<dbReference type="InterPro" id="IPR045865">
    <property type="entry name" value="ACT-like_dom_sf"/>
</dbReference>
<dbReference type="InterPro" id="IPR044561">
    <property type="entry name" value="ACT_ThrD-II-like"/>
</dbReference>
<dbReference type="Proteomes" id="UP000000483">
    <property type="component" value="Chromosome"/>
</dbReference>